<dbReference type="PANTHER" id="PTHR43235:SF1">
    <property type="entry name" value="GLUTAMINE AMIDOTRANSFERASE PB2B2.05-RELATED"/>
    <property type="match status" value="1"/>
</dbReference>
<dbReference type="InterPro" id="IPR011697">
    <property type="entry name" value="Peptidase_C26"/>
</dbReference>
<dbReference type="EMBL" id="LT607752">
    <property type="protein sequence ID" value="SCG54208.1"/>
    <property type="molecule type" value="Genomic_DNA"/>
</dbReference>
<protein>
    <submittedName>
        <fullName evidence="2">Putative glutamine amidotransferase</fullName>
    </submittedName>
</protein>
<dbReference type="PANTHER" id="PTHR43235">
    <property type="entry name" value="GLUTAMINE AMIDOTRANSFERASE PB2B2.05-RELATED"/>
    <property type="match status" value="1"/>
</dbReference>
<keyword evidence="2" id="KW-0808">Transferase</keyword>
<accession>A0A1C5I7A7</accession>
<name>A0A1C5I7A7_9ACTN</name>
<dbReference type="AlphaFoldDB" id="A0A1C5I7A7"/>
<dbReference type="InterPro" id="IPR029062">
    <property type="entry name" value="Class_I_gatase-like"/>
</dbReference>
<reference evidence="3" key="1">
    <citation type="submission" date="2016-06" db="EMBL/GenBank/DDBJ databases">
        <authorList>
            <person name="Varghese N."/>
            <person name="Submissions Spin"/>
        </authorList>
    </citation>
    <scope>NUCLEOTIDE SEQUENCE [LARGE SCALE GENOMIC DNA]</scope>
    <source>
        <strain evidence="3">DSM 44983</strain>
    </source>
</reference>
<evidence type="ECO:0000313" key="3">
    <source>
        <dbReference type="Proteomes" id="UP000198226"/>
    </source>
</evidence>
<keyword evidence="2" id="KW-0315">Glutamine amidotransferase</keyword>
<feature type="compositionally biased region" description="Basic and acidic residues" evidence="1">
    <location>
        <begin position="110"/>
        <end position="120"/>
    </location>
</feature>
<dbReference type="GO" id="GO:0005829">
    <property type="term" value="C:cytosol"/>
    <property type="evidence" value="ECO:0007669"/>
    <property type="project" value="TreeGrafter"/>
</dbReference>
<evidence type="ECO:0000313" key="2">
    <source>
        <dbReference type="EMBL" id="SCG54208.1"/>
    </source>
</evidence>
<feature type="region of interest" description="Disordered" evidence="1">
    <location>
        <begin position="1"/>
        <end position="28"/>
    </location>
</feature>
<keyword evidence="3" id="KW-1185">Reference proteome</keyword>
<dbReference type="CDD" id="cd01745">
    <property type="entry name" value="GATase1_2"/>
    <property type="match status" value="1"/>
</dbReference>
<dbReference type="GO" id="GO:0016740">
    <property type="term" value="F:transferase activity"/>
    <property type="evidence" value="ECO:0007669"/>
    <property type="project" value="UniProtKB-KW"/>
</dbReference>
<dbReference type="GO" id="GO:0006598">
    <property type="term" value="P:polyamine catabolic process"/>
    <property type="evidence" value="ECO:0007669"/>
    <property type="project" value="TreeGrafter"/>
</dbReference>
<dbReference type="GO" id="GO:0033969">
    <property type="term" value="F:gamma-glutamyl-gamma-aminobutyrate hydrolase activity"/>
    <property type="evidence" value="ECO:0007669"/>
    <property type="project" value="TreeGrafter"/>
</dbReference>
<dbReference type="Proteomes" id="UP000198226">
    <property type="component" value="Chromosome I"/>
</dbReference>
<dbReference type="Pfam" id="PF07722">
    <property type="entry name" value="Peptidase_C26"/>
    <property type="match status" value="1"/>
</dbReference>
<dbReference type="Gene3D" id="3.40.50.880">
    <property type="match status" value="1"/>
</dbReference>
<gene>
    <name evidence="2" type="ORF">GA0070623_2224</name>
</gene>
<feature type="region of interest" description="Disordered" evidence="1">
    <location>
        <begin position="99"/>
        <end position="120"/>
    </location>
</feature>
<dbReference type="SUPFAM" id="SSF52317">
    <property type="entry name" value="Class I glutamine amidotransferase-like"/>
    <property type="match status" value="1"/>
</dbReference>
<dbReference type="InterPro" id="IPR044668">
    <property type="entry name" value="PuuD-like"/>
</dbReference>
<organism evidence="2 3">
    <name type="scientific">Micromonospora rifamycinica</name>
    <dbReference type="NCBI Taxonomy" id="291594"/>
    <lineage>
        <taxon>Bacteria</taxon>
        <taxon>Bacillati</taxon>
        <taxon>Actinomycetota</taxon>
        <taxon>Actinomycetes</taxon>
        <taxon>Micromonosporales</taxon>
        <taxon>Micromonosporaceae</taxon>
        <taxon>Micromonospora</taxon>
    </lineage>
</organism>
<evidence type="ECO:0000256" key="1">
    <source>
        <dbReference type="SAM" id="MobiDB-lite"/>
    </source>
</evidence>
<sequence>MTGSARPGPVGDHPGHPPARALRPAGTGRRARPLIGITGYVEPASWAVWRDVPASLVPQAYVRSVTAAGGRAVVLPPDDLDADVVDVLDGLLLAGGADVGPERYGQPVDPRTEPRPDRDAGESALLAAAFAADLPVLGVCRGMQLLAVAYGGTLHQHLPDVVGHDRHRPAPGVYGAHPVRFAPGSRTATVLAGVERVNSYHHQGVADPGGLTVTGWADDGVVEAVEDPARRFLLGVQWHPENDDDPRPVTALVRAARPG</sequence>
<dbReference type="PROSITE" id="PS51273">
    <property type="entry name" value="GATASE_TYPE_1"/>
    <property type="match status" value="1"/>
</dbReference>
<proteinExistence type="predicted"/>